<sequence length="176" mass="20799">MKQSIQNKKNNIALIDGQNLHLSTMEDGWKVDHRRLRIYLKENYGVERAYYFLGYLNPNKYSALYTALQESGFILKWKGGYEILELNSEKKGNVDVDIVFFALTNFIDNRNEFNKFILISGDGDYINLVEYLIEKERLEKVLFPSIRTKSSRYNTLPYRYKANLEDAKKRIGYKKI</sequence>
<evidence type="ECO:0000259" key="1">
    <source>
        <dbReference type="Pfam" id="PF01936"/>
    </source>
</evidence>
<organism evidence="2 3">
    <name type="scientific">Candidatus Spechtbacteria bacterium SB0662_bin_43</name>
    <dbReference type="NCBI Taxonomy" id="2604897"/>
    <lineage>
        <taxon>Bacteria</taxon>
        <taxon>Candidatus Spechtiibacteriota</taxon>
    </lineage>
</organism>
<dbReference type="InterPro" id="IPR047140">
    <property type="entry name" value="LabA"/>
</dbReference>
<dbReference type="Pfam" id="PF01936">
    <property type="entry name" value="NYN"/>
    <property type="match status" value="1"/>
</dbReference>
<dbReference type="PANTHER" id="PTHR35458">
    <property type="entry name" value="SLR0755 PROTEIN"/>
    <property type="match status" value="1"/>
</dbReference>
<accession>A0A845DIC1</accession>
<dbReference type="PANTHER" id="PTHR35458:SF2">
    <property type="entry name" value="SLR0755 PROTEIN"/>
    <property type="match status" value="1"/>
</dbReference>
<evidence type="ECO:0000313" key="3">
    <source>
        <dbReference type="Proteomes" id="UP000449092"/>
    </source>
</evidence>
<feature type="domain" description="NYN" evidence="1">
    <location>
        <begin position="14"/>
        <end position="137"/>
    </location>
</feature>
<evidence type="ECO:0000313" key="2">
    <source>
        <dbReference type="EMBL" id="MYE37946.1"/>
    </source>
</evidence>
<comment type="caution">
    <text evidence="2">The sequence shown here is derived from an EMBL/GenBank/DDBJ whole genome shotgun (WGS) entry which is preliminary data.</text>
</comment>
<dbReference type="Proteomes" id="UP000449092">
    <property type="component" value="Unassembled WGS sequence"/>
</dbReference>
<dbReference type="Gene3D" id="3.40.50.1010">
    <property type="entry name" value="5'-nuclease"/>
    <property type="match status" value="1"/>
</dbReference>
<protein>
    <submittedName>
        <fullName evidence="2">NYN domain-containing protein</fullName>
    </submittedName>
</protein>
<reference evidence="2 3" key="1">
    <citation type="submission" date="2019-09" db="EMBL/GenBank/DDBJ databases">
        <title>Characterisation of the sponge microbiome using genome-centric metagenomics.</title>
        <authorList>
            <person name="Engelberts J.P."/>
            <person name="Robbins S.J."/>
            <person name="De Goeij J.M."/>
            <person name="Aranda M."/>
            <person name="Bell S.C."/>
            <person name="Webster N.S."/>
        </authorList>
    </citation>
    <scope>NUCLEOTIDE SEQUENCE [LARGE SCALE GENOMIC DNA]</scope>
    <source>
        <strain evidence="2">SB0662_bin_43</strain>
    </source>
</reference>
<proteinExistence type="predicted"/>
<dbReference type="InterPro" id="IPR021139">
    <property type="entry name" value="NYN"/>
</dbReference>
<gene>
    <name evidence="2" type="ORF">F4X82_00280</name>
</gene>
<dbReference type="GO" id="GO:0004540">
    <property type="term" value="F:RNA nuclease activity"/>
    <property type="evidence" value="ECO:0007669"/>
    <property type="project" value="InterPro"/>
</dbReference>
<name>A0A845DIC1_9BACT</name>
<dbReference type="AlphaFoldDB" id="A0A845DIC1"/>
<dbReference type="EMBL" id="VXOY01000005">
    <property type="protein sequence ID" value="MYE37946.1"/>
    <property type="molecule type" value="Genomic_DNA"/>
</dbReference>